<dbReference type="Pfam" id="PF11695">
    <property type="entry name" value="DUF3291"/>
    <property type="match status" value="1"/>
</dbReference>
<feature type="domain" description="DUF3291" evidence="1">
    <location>
        <begin position="2"/>
        <end position="65"/>
    </location>
</feature>
<reference evidence="2 3" key="1">
    <citation type="submission" date="2020-08" db="EMBL/GenBank/DDBJ databases">
        <title>Genomic Encyclopedia of Type Strains, Phase IV (KMG-IV): sequencing the most valuable type-strain genomes for metagenomic binning, comparative biology and taxonomic classification.</title>
        <authorList>
            <person name="Goeker M."/>
        </authorList>
    </citation>
    <scope>NUCLEOTIDE SEQUENCE [LARGE SCALE GENOMIC DNA]</scope>
    <source>
        <strain evidence="2 3">DSM 7051</strain>
    </source>
</reference>
<evidence type="ECO:0000259" key="1">
    <source>
        <dbReference type="Pfam" id="PF11695"/>
    </source>
</evidence>
<dbReference type="InterPro" id="IPR021708">
    <property type="entry name" value="DUF3291"/>
</dbReference>
<protein>
    <recommendedName>
        <fullName evidence="1">DUF3291 domain-containing protein</fullName>
    </recommendedName>
</protein>
<keyword evidence="3" id="KW-1185">Reference proteome</keyword>
<dbReference type="Proteomes" id="UP000536262">
    <property type="component" value="Unassembled WGS sequence"/>
</dbReference>
<organism evidence="2 3">
    <name type="scientific">Aminobacter aganoensis</name>
    <dbReference type="NCBI Taxonomy" id="83264"/>
    <lineage>
        <taxon>Bacteria</taxon>
        <taxon>Pseudomonadati</taxon>
        <taxon>Pseudomonadota</taxon>
        <taxon>Alphaproteobacteria</taxon>
        <taxon>Hyphomicrobiales</taxon>
        <taxon>Phyllobacteriaceae</taxon>
        <taxon>Aminobacter</taxon>
    </lineage>
</organism>
<proteinExistence type="predicted"/>
<gene>
    <name evidence="2" type="ORF">GGR00_005517</name>
</gene>
<name>A0A7X0FDF0_9HYPH</name>
<evidence type="ECO:0000313" key="3">
    <source>
        <dbReference type="Proteomes" id="UP000536262"/>
    </source>
</evidence>
<dbReference type="EMBL" id="JACHOU010000029">
    <property type="protein sequence ID" value="MBB6357693.1"/>
    <property type="molecule type" value="Genomic_DNA"/>
</dbReference>
<comment type="caution">
    <text evidence="2">The sequence shown here is derived from an EMBL/GenBank/DDBJ whole genome shotgun (WGS) entry which is preliminary data.</text>
</comment>
<dbReference type="AlphaFoldDB" id="A0A7X0FDF0"/>
<evidence type="ECO:0000313" key="2">
    <source>
        <dbReference type="EMBL" id="MBB6357693.1"/>
    </source>
</evidence>
<sequence length="73" mass="8246">MDDYTFNSLQGTLLKRTSEWFEEVDGPQLVVWDIDAVTRPSFVEAWGRLLELKHYGPSGRGYGWVSHSAGKTG</sequence>
<accession>A0A7X0FDF0</accession>